<feature type="region of interest" description="Disordered" evidence="1">
    <location>
        <begin position="103"/>
        <end position="133"/>
    </location>
</feature>
<organism evidence="2 3">
    <name type="scientific">Flavobacterium psychroterrae</name>
    <dbReference type="NCBI Taxonomy" id="2133767"/>
    <lineage>
        <taxon>Bacteria</taxon>
        <taxon>Pseudomonadati</taxon>
        <taxon>Bacteroidota</taxon>
        <taxon>Flavobacteriia</taxon>
        <taxon>Flavobacteriales</taxon>
        <taxon>Flavobacteriaceae</taxon>
        <taxon>Flavobacterium</taxon>
    </lineage>
</organism>
<reference evidence="2 3" key="1">
    <citation type="journal article" date="2018" name="Int. J. Syst. Evol. Microbiol.">
        <title>Flavobacterium chryseum sp. nov. and Flavobacterium psychroterrae sp. nov., novel environmental bacteria isolated from Antarctica.</title>
        <authorList>
            <person name="Kralova S."/>
            <person name="Svec P."/>
            <person name="Busse H.J."/>
            <person name="Stankova E."/>
            <person name="Vaczi P."/>
            <person name="Sedlacek I."/>
        </authorList>
    </citation>
    <scope>NUCLEOTIDE SEQUENCE [LARGE SCALE GENOMIC DNA]</scope>
    <source>
        <strain evidence="2 3">CCM 8827</strain>
    </source>
</reference>
<dbReference type="RefSeq" id="WP_213306438.1">
    <property type="nucleotide sequence ID" value="NZ_JAGYVZ010000029.1"/>
</dbReference>
<dbReference type="Proteomes" id="UP000722625">
    <property type="component" value="Unassembled WGS sequence"/>
</dbReference>
<accession>A0ABS5PH49</accession>
<proteinExistence type="predicted"/>
<comment type="caution">
    <text evidence="2">The sequence shown here is derived from an EMBL/GenBank/DDBJ whole genome shotgun (WGS) entry which is preliminary data.</text>
</comment>
<name>A0ABS5PH49_9FLAO</name>
<sequence length="1005" mass="115551">MSKNSIHNFNLSIKNSADIKSSEHLTKTIIKELAKVSKEMGEQKDIVQMWQEQKNQNAALVANNFNSLSGEGAINTTDKTIKLISNTSSDSEEKTTNYNNMTSSTLIEGGVTDNSGKTTTSSSASENNTPSNLRVENNTLNFSHGATSQTYASVASQQTITVPQTVDADSVKPTIKAIKATIRKKLNAAIKKNLTAEIAYWRNISKAFQQGAKVQDFNGKDGQELFTKMYFELQKWRLAIIEQDTINNINWTEVSDFMVLKLLQLSKEETNENLKGYYNRMIREIKNPDVNIHQLFSEHDELFLLLKSVFPNLPGKITIQSKKVIYPDLSPQKMYPDIGVENMYFIWSRTLLNEVEIKYGKGEIKSDIYFVYPPLKTGQWYDYDRIKNPTKEGSTFWNASLYNTINGQHYFYHTIAQRHAYYQFVDAYLKTKGIISEWFDAAARVTMGSIKTAIDGEMALGASEMPLNLWFLSNQTDEFLKGGNRYLFSDNMNNVKLLLEGKGKLSGEFIDAKGNKQSFKNLSQQELDFKLVEFEQSVVQDFINSSFDNLNNSFLKKSLDEVSETTGNRDFDAIIEQINDNFTLWMAPDLSEDIMQKHFTKNGKSTFNFAKYDDRVKLGQVMVKELYYLKLRDAFKMDTFDKILKDPMKNSIETFKYFRIDQKTAVKEESKHLKDYKLLERLSRIKSKLTEKSIYILSNLDEVVILYLNTKISKIEEIIYSITDIGEEVVDDLTELYYEINEEFEKTRINDHYSKIYVDVIENLHGDINEIHKIRENLRGKIGEKIIEKGIKIGAKIAQEITDLPNEIAGSVLAKTAERIYSGVKKLNENDKQLLFTKSYEATVAILLYEFATGEGLQNRNFDFHQHKFAQAILENRMIKEIMEETLKLLRQTNYDFVNKPDSQELKIDLEFSPTLTYAIESLDKHFDSNLAQIFIGGAFALVRIRNAKLEGYVYNETSRESLLLHLSIGDLKRKGDQSEERRLSSIVQRIYFTFNLPKEIVNIK</sequence>
<evidence type="ECO:0000256" key="1">
    <source>
        <dbReference type="SAM" id="MobiDB-lite"/>
    </source>
</evidence>
<evidence type="ECO:0000313" key="3">
    <source>
        <dbReference type="Proteomes" id="UP000722625"/>
    </source>
</evidence>
<gene>
    <name evidence="2" type="ORF">KHA90_21555</name>
</gene>
<evidence type="ECO:0000313" key="2">
    <source>
        <dbReference type="EMBL" id="MBS7233604.1"/>
    </source>
</evidence>
<dbReference type="EMBL" id="JAGYVZ010000029">
    <property type="protein sequence ID" value="MBS7233604.1"/>
    <property type="molecule type" value="Genomic_DNA"/>
</dbReference>
<protein>
    <submittedName>
        <fullName evidence="2">Uncharacterized protein</fullName>
    </submittedName>
</protein>
<keyword evidence="3" id="KW-1185">Reference proteome</keyword>
<feature type="compositionally biased region" description="Low complexity" evidence="1">
    <location>
        <begin position="118"/>
        <end position="132"/>
    </location>
</feature>
<feature type="compositionally biased region" description="Polar residues" evidence="1">
    <location>
        <begin position="103"/>
        <end position="117"/>
    </location>
</feature>